<dbReference type="EMBL" id="JAASQI010000002">
    <property type="protein sequence ID" value="NIJ57112.1"/>
    <property type="molecule type" value="Genomic_DNA"/>
</dbReference>
<evidence type="ECO:0000256" key="5">
    <source>
        <dbReference type="ARBA" id="ARBA00022475"/>
    </source>
</evidence>
<accession>A0ABX0UVX8</accession>
<dbReference type="InterPro" id="IPR001543">
    <property type="entry name" value="FliN-like_C"/>
</dbReference>
<dbReference type="Pfam" id="PF01052">
    <property type="entry name" value="FliMN_C"/>
    <property type="match status" value="1"/>
</dbReference>
<dbReference type="Pfam" id="PF02154">
    <property type="entry name" value="FliM"/>
    <property type="match status" value="1"/>
</dbReference>
<dbReference type="PANTHER" id="PTHR30034:SF3">
    <property type="entry name" value="FLAGELLAR MOTOR SWITCH PROTEIN FLIM"/>
    <property type="match status" value="1"/>
</dbReference>
<keyword evidence="13" id="KW-0966">Cell projection</keyword>
<evidence type="ECO:0000256" key="4">
    <source>
        <dbReference type="ARBA" id="ARBA00021898"/>
    </source>
</evidence>
<feature type="domain" description="Flagellar motor switch protein FliN-like C-terminal" evidence="12">
    <location>
        <begin position="231"/>
        <end position="301"/>
    </location>
</feature>
<dbReference type="Gene3D" id="3.40.1550.10">
    <property type="entry name" value="CheC-like"/>
    <property type="match status" value="1"/>
</dbReference>
<evidence type="ECO:0000256" key="2">
    <source>
        <dbReference type="ARBA" id="ARBA00004417"/>
    </source>
</evidence>
<dbReference type="InterPro" id="IPR028976">
    <property type="entry name" value="CheC-like_sf"/>
</dbReference>
<keyword evidence="9" id="KW-0472">Membrane</keyword>
<dbReference type="Proteomes" id="UP001429580">
    <property type="component" value="Unassembled WGS sequence"/>
</dbReference>
<keyword evidence="14" id="KW-1185">Reference proteome</keyword>
<comment type="subcellular location">
    <subcellularLocation>
        <location evidence="1">Bacterial flagellum basal body</location>
    </subcellularLocation>
    <subcellularLocation>
        <location evidence="2">Cell inner membrane</location>
        <topology evidence="2">Peripheral membrane protein</topology>
    </subcellularLocation>
</comment>
<dbReference type="SUPFAM" id="SSF101801">
    <property type="entry name" value="Surface presentation of antigens (SPOA)"/>
    <property type="match status" value="1"/>
</dbReference>
<gene>
    <name evidence="13" type="ORF">FHS82_000938</name>
</gene>
<keyword evidence="8" id="KW-0283">Flagellar rotation</keyword>
<evidence type="ECO:0000256" key="9">
    <source>
        <dbReference type="ARBA" id="ARBA00023136"/>
    </source>
</evidence>
<evidence type="ECO:0000256" key="11">
    <source>
        <dbReference type="ARBA" id="ARBA00025044"/>
    </source>
</evidence>
<dbReference type="CDD" id="cd17908">
    <property type="entry name" value="FliM"/>
    <property type="match status" value="1"/>
</dbReference>
<evidence type="ECO:0000256" key="1">
    <source>
        <dbReference type="ARBA" id="ARBA00004117"/>
    </source>
</evidence>
<evidence type="ECO:0000313" key="14">
    <source>
        <dbReference type="Proteomes" id="UP001429580"/>
    </source>
</evidence>
<evidence type="ECO:0000256" key="7">
    <source>
        <dbReference type="ARBA" id="ARBA00022519"/>
    </source>
</evidence>
<dbReference type="PANTHER" id="PTHR30034">
    <property type="entry name" value="FLAGELLAR MOTOR SWITCH PROTEIN FLIM"/>
    <property type="match status" value="1"/>
</dbReference>
<dbReference type="InterPro" id="IPR001689">
    <property type="entry name" value="Flag_FliM"/>
</dbReference>
<keyword evidence="5" id="KW-1003">Cell membrane</keyword>
<dbReference type="SUPFAM" id="SSF103039">
    <property type="entry name" value="CheC-like"/>
    <property type="match status" value="1"/>
</dbReference>
<keyword evidence="13" id="KW-0969">Cilium</keyword>
<evidence type="ECO:0000313" key="13">
    <source>
        <dbReference type="EMBL" id="NIJ57112.1"/>
    </source>
</evidence>
<name>A0ABX0UVX8_9HYPH</name>
<protein>
    <recommendedName>
        <fullName evidence="4">Flagellar motor switch protein FliM</fullName>
    </recommendedName>
</protein>
<comment type="similarity">
    <text evidence="3">Belongs to the FliM family.</text>
</comment>
<proteinExistence type="inferred from homology"/>
<dbReference type="InterPro" id="IPR036429">
    <property type="entry name" value="SpoA-like_sf"/>
</dbReference>
<keyword evidence="13" id="KW-0282">Flagellum</keyword>
<evidence type="ECO:0000256" key="10">
    <source>
        <dbReference type="ARBA" id="ARBA00023143"/>
    </source>
</evidence>
<comment type="caution">
    <text evidence="13">The sequence shown here is derived from an EMBL/GenBank/DDBJ whole genome shotgun (WGS) entry which is preliminary data.</text>
</comment>
<organism evidence="13 14">
    <name type="scientific">Pseudochelatococcus lubricantis</name>
    <dbReference type="NCBI Taxonomy" id="1538102"/>
    <lineage>
        <taxon>Bacteria</taxon>
        <taxon>Pseudomonadati</taxon>
        <taxon>Pseudomonadota</taxon>
        <taxon>Alphaproteobacteria</taxon>
        <taxon>Hyphomicrobiales</taxon>
        <taxon>Chelatococcaceae</taxon>
        <taxon>Pseudochelatococcus</taxon>
    </lineage>
</organism>
<evidence type="ECO:0000256" key="3">
    <source>
        <dbReference type="ARBA" id="ARBA00011049"/>
    </source>
</evidence>
<evidence type="ECO:0000259" key="12">
    <source>
        <dbReference type="Pfam" id="PF01052"/>
    </source>
</evidence>
<dbReference type="Gene3D" id="2.30.330.10">
    <property type="entry name" value="SpoA-like"/>
    <property type="match status" value="1"/>
</dbReference>
<evidence type="ECO:0000256" key="6">
    <source>
        <dbReference type="ARBA" id="ARBA00022500"/>
    </source>
</evidence>
<sequence>MRMDGAWNASSESKGRDRLLDSTGLSLDRLPMLHVIFDRMSTIWVDDFRHLAASPAYCSLSTIESGRINDILEMYESNAIAGVFQAVQWDNQVLVGFDRDFIFTMTEVLLGADGTEPPIDDERPFSTIETRVATMMFEQISKALRTAFALVTDTQFKLERSETRMDFAVIGRRNSQSVVAKFLVQALNSGGEMFVVIPQSALTPMRQNLSRVITSEPTVRDPRWSKQIESEVQRAEVSLQAVLEKRYMTLEEIATLAIGQTIQLQANPRTLVTLESEDEPVFRCLLGKSDGSYSLRIEEVIDNKKDIIDDILSR</sequence>
<evidence type="ECO:0000256" key="8">
    <source>
        <dbReference type="ARBA" id="ARBA00022779"/>
    </source>
</evidence>
<keyword evidence="7" id="KW-0997">Cell inner membrane</keyword>
<keyword evidence="6" id="KW-0145">Chemotaxis</keyword>
<comment type="function">
    <text evidence="11">FliM is one of three proteins (FliG, FliN, FliM) that forms the rotor-mounted switch complex (C ring), located at the base of the basal body. This complex interacts with the CheY and CheZ chemotaxis proteins, in addition to contacting components of the motor that determine the direction of flagellar rotation.</text>
</comment>
<keyword evidence="10" id="KW-0975">Bacterial flagellum</keyword>
<reference evidence="13 14" key="1">
    <citation type="submission" date="2020-03" db="EMBL/GenBank/DDBJ databases">
        <title>Genomic Encyclopedia of Type Strains, Phase IV (KMG-IV): sequencing the most valuable type-strain genomes for metagenomic binning, comparative biology and taxonomic classification.</title>
        <authorList>
            <person name="Goeker M."/>
        </authorList>
    </citation>
    <scope>NUCLEOTIDE SEQUENCE [LARGE SCALE GENOMIC DNA]</scope>
    <source>
        <strain evidence="13 14">DSM 103870</strain>
    </source>
</reference>